<dbReference type="GO" id="GO:0015675">
    <property type="term" value="P:nickel cation transport"/>
    <property type="evidence" value="ECO:0007669"/>
    <property type="project" value="UniProtKB-KW"/>
</dbReference>
<dbReference type="InterPro" id="IPR000515">
    <property type="entry name" value="MetI-like"/>
</dbReference>
<dbReference type="Pfam" id="PF00528">
    <property type="entry name" value="BPD_transp_1"/>
    <property type="match status" value="1"/>
</dbReference>
<keyword evidence="9 10" id="KW-0472">Membrane</keyword>
<dbReference type="PANTHER" id="PTHR43848">
    <property type="entry name" value="PUTRESCINE TRANSPORT SYSTEM PERMEASE PROTEIN POTI"/>
    <property type="match status" value="1"/>
</dbReference>
<protein>
    <submittedName>
        <fullName evidence="12">PotC protein</fullName>
    </submittedName>
</protein>
<evidence type="ECO:0000256" key="7">
    <source>
        <dbReference type="ARBA" id="ARBA00022989"/>
    </source>
</evidence>
<dbReference type="CDD" id="cd06261">
    <property type="entry name" value="TM_PBP2"/>
    <property type="match status" value="1"/>
</dbReference>
<feature type="transmembrane region" description="Helical" evidence="10">
    <location>
        <begin position="12"/>
        <end position="31"/>
    </location>
</feature>
<reference evidence="12 13" key="1">
    <citation type="submission" date="2018-06" db="EMBL/GenBank/DDBJ databases">
        <authorList>
            <consortium name="Pathogen Informatics"/>
            <person name="Doyle S."/>
        </authorList>
    </citation>
    <scope>NUCLEOTIDE SEQUENCE [LARGE SCALE GENOMIC DNA]</scope>
    <source>
        <strain evidence="12 13">NCTC11807</strain>
    </source>
</reference>
<comment type="subcellular location">
    <subcellularLocation>
        <location evidence="1 10">Cell membrane</location>
        <topology evidence="1 10">Multi-pass membrane protein</topology>
    </subcellularLocation>
</comment>
<keyword evidence="6 10" id="KW-0812">Transmembrane</keyword>
<dbReference type="GO" id="GO:0055085">
    <property type="term" value="P:transmembrane transport"/>
    <property type="evidence" value="ECO:0007669"/>
    <property type="project" value="InterPro"/>
</dbReference>
<keyword evidence="7 10" id="KW-1133">Transmembrane helix</keyword>
<evidence type="ECO:0000256" key="5">
    <source>
        <dbReference type="ARBA" id="ARBA00022596"/>
    </source>
</evidence>
<evidence type="ECO:0000256" key="1">
    <source>
        <dbReference type="ARBA" id="ARBA00004651"/>
    </source>
</evidence>
<feature type="transmembrane region" description="Helical" evidence="10">
    <location>
        <begin position="238"/>
        <end position="257"/>
    </location>
</feature>
<keyword evidence="5" id="KW-0533">Nickel</keyword>
<comment type="similarity">
    <text evidence="2">Belongs to the binding-protein-dependent transport system permease family. CysTW subfamily.</text>
</comment>
<keyword evidence="3 10" id="KW-0813">Transport</keyword>
<evidence type="ECO:0000256" key="10">
    <source>
        <dbReference type="RuleBase" id="RU363032"/>
    </source>
</evidence>
<accession>A0A380H806</accession>
<evidence type="ECO:0000256" key="2">
    <source>
        <dbReference type="ARBA" id="ARBA00007069"/>
    </source>
</evidence>
<proteinExistence type="inferred from homology"/>
<feature type="transmembrane region" description="Helical" evidence="10">
    <location>
        <begin position="101"/>
        <end position="124"/>
    </location>
</feature>
<dbReference type="InterPro" id="IPR035906">
    <property type="entry name" value="MetI-like_sf"/>
</dbReference>
<evidence type="ECO:0000256" key="6">
    <source>
        <dbReference type="ARBA" id="ARBA00022692"/>
    </source>
</evidence>
<keyword evidence="4" id="KW-1003">Cell membrane</keyword>
<evidence type="ECO:0000313" key="13">
    <source>
        <dbReference type="Proteomes" id="UP000255425"/>
    </source>
</evidence>
<feature type="transmembrane region" description="Helical" evidence="10">
    <location>
        <begin position="178"/>
        <end position="200"/>
    </location>
</feature>
<dbReference type="PROSITE" id="PS50928">
    <property type="entry name" value="ABC_TM1"/>
    <property type="match status" value="1"/>
</dbReference>
<organism evidence="12 13">
    <name type="scientific">Staphylococcus saccharolyticus</name>
    <dbReference type="NCBI Taxonomy" id="33028"/>
    <lineage>
        <taxon>Bacteria</taxon>
        <taxon>Bacillati</taxon>
        <taxon>Bacillota</taxon>
        <taxon>Bacilli</taxon>
        <taxon>Bacillales</taxon>
        <taxon>Staphylococcaceae</taxon>
        <taxon>Staphylococcus</taxon>
    </lineage>
</organism>
<feature type="transmembrane region" description="Helical" evidence="10">
    <location>
        <begin position="60"/>
        <end position="89"/>
    </location>
</feature>
<evidence type="ECO:0000256" key="3">
    <source>
        <dbReference type="ARBA" id="ARBA00022448"/>
    </source>
</evidence>
<gene>
    <name evidence="12" type="primary">ydcV</name>
    <name evidence="12" type="ORF">NCTC11807_01940</name>
</gene>
<evidence type="ECO:0000256" key="9">
    <source>
        <dbReference type="ARBA" id="ARBA00023136"/>
    </source>
</evidence>
<dbReference type="InterPro" id="IPR051789">
    <property type="entry name" value="Bact_Polyamine_Transport"/>
</dbReference>
<dbReference type="Proteomes" id="UP000255425">
    <property type="component" value="Unassembled WGS sequence"/>
</dbReference>
<dbReference type="GO" id="GO:0005886">
    <property type="term" value="C:plasma membrane"/>
    <property type="evidence" value="ECO:0007669"/>
    <property type="project" value="UniProtKB-SubCell"/>
</dbReference>
<evidence type="ECO:0000256" key="4">
    <source>
        <dbReference type="ARBA" id="ARBA00022475"/>
    </source>
</evidence>
<dbReference type="PANTHER" id="PTHR43848:SF2">
    <property type="entry name" value="PUTRESCINE TRANSPORT SYSTEM PERMEASE PROTEIN POTI"/>
    <property type="match status" value="1"/>
</dbReference>
<dbReference type="EMBL" id="UHDZ01000001">
    <property type="protein sequence ID" value="SUM72988.1"/>
    <property type="molecule type" value="Genomic_DNA"/>
</dbReference>
<feature type="domain" description="ABC transmembrane type-1" evidence="11">
    <location>
        <begin position="61"/>
        <end position="253"/>
    </location>
</feature>
<feature type="transmembrane region" description="Helical" evidence="10">
    <location>
        <begin position="206"/>
        <end position="226"/>
    </location>
</feature>
<keyword evidence="8" id="KW-0406">Ion transport</keyword>
<sequence>MTDVKWYGKLYIGLLIAVLYLPILFLMIYSFSSAGNMSHFEHFTLEHYQTLFQDDRLMAVIFNTIAVALLAASISTVIGTFGAIALYYLRNKKYKLTLLTMNNILMVSSDVVIGASFLIMFTALGHFTGLGLGFSTVLASHIAFCIPIVVIIVLPQLYEMNDNMLNAARDLGASEPQLLSSVIIPNIMPSIIGGFFMALTYSLDDFTVSFFVTGNGFSVLSVEVYAMARKGISMEINAISTILFVTIIFGIMGYYFIQHIVRWQNAIKRGVSE</sequence>
<keyword evidence="8" id="KW-0921">Nickel transport</keyword>
<dbReference type="AlphaFoldDB" id="A0A380H806"/>
<dbReference type="Gene3D" id="1.10.3720.10">
    <property type="entry name" value="MetI-like"/>
    <property type="match status" value="1"/>
</dbReference>
<evidence type="ECO:0000256" key="8">
    <source>
        <dbReference type="ARBA" id="ARBA00023112"/>
    </source>
</evidence>
<keyword evidence="13" id="KW-1185">Reference proteome</keyword>
<evidence type="ECO:0000313" key="12">
    <source>
        <dbReference type="EMBL" id="SUM72988.1"/>
    </source>
</evidence>
<name>A0A380H806_9STAP</name>
<feature type="transmembrane region" description="Helical" evidence="10">
    <location>
        <begin position="130"/>
        <end position="157"/>
    </location>
</feature>
<dbReference type="SUPFAM" id="SSF161098">
    <property type="entry name" value="MetI-like"/>
    <property type="match status" value="1"/>
</dbReference>
<evidence type="ECO:0000259" key="11">
    <source>
        <dbReference type="PROSITE" id="PS50928"/>
    </source>
</evidence>